<evidence type="ECO:0000259" key="6">
    <source>
        <dbReference type="Pfam" id="PF01694"/>
    </source>
</evidence>
<dbReference type="InterPro" id="IPR023826">
    <property type="entry name" value="Rhom-like_SP_proteobac"/>
</dbReference>
<feature type="transmembrane region" description="Helical" evidence="5">
    <location>
        <begin position="112"/>
        <end position="132"/>
    </location>
</feature>
<keyword evidence="4 5" id="KW-0472">Membrane</keyword>
<evidence type="ECO:0000313" key="7">
    <source>
        <dbReference type="EMBL" id="RRQ21452.1"/>
    </source>
</evidence>
<feature type="transmembrane region" description="Helical" evidence="5">
    <location>
        <begin position="61"/>
        <end position="81"/>
    </location>
</feature>
<dbReference type="NCBIfam" id="TIGR03902">
    <property type="entry name" value="rhom_GG_sort"/>
    <property type="match status" value="1"/>
</dbReference>
<keyword evidence="8" id="KW-1185">Reference proteome</keyword>
<reference evidence="7 8" key="1">
    <citation type="journal article" date="2010" name="Int. J. Syst. Evol. Microbiol.">
        <title>Thiohalobacter thiocyanaticus gen. nov., sp. nov., a moderately halophilic, sulfur-oxidizing gammaproteobacterium from hypersaline lakes, that utilizes thiocyanate.</title>
        <authorList>
            <person name="Sorokin D.Y."/>
            <person name="Kovaleva O.L."/>
            <person name="Tourova T.P."/>
            <person name="Muyzer G."/>
        </authorList>
    </citation>
    <scope>NUCLEOTIDE SEQUENCE [LARGE SCALE GENOMIC DNA]</scope>
    <source>
        <strain evidence="7 8">Hrh1</strain>
    </source>
</reference>
<dbReference type="InterPro" id="IPR035952">
    <property type="entry name" value="Rhomboid-like_sf"/>
</dbReference>
<keyword evidence="3 5" id="KW-1133">Transmembrane helix</keyword>
<dbReference type="EMBL" id="QZMU01000001">
    <property type="protein sequence ID" value="RRQ21452.1"/>
    <property type="molecule type" value="Genomic_DNA"/>
</dbReference>
<organism evidence="7 8">
    <name type="scientific">Thiohalobacter thiocyanaticus</name>
    <dbReference type="NCBI Taxonomy" id="585455"/>
    <lineage>
        <taxon>Bacteria</taxon>
        <taxon>Pseudomonadati</taxon>
        <taxon>Pseudomonadota</taxon>
        <taxon>Gammaproteobacteria</taxon>
        <taxon>Thiohalobacterales</taxon>
        <taxon>Thiohalobacteraceae</taxon>
        <taxon>Thiohalobacter</taxon>
    </lineage>
</organism>
<dbReference type="InterPro" id="IPR022764">
    <property type="entry name" value="Peptidase_S54_rhomboid_dom"/>
</dbReference>
<feature type="transmembrane region" description="Helical" evidence="5">
    <location>
        <begin position="88"/>
        <end position="106"/>
    </location>
</feature>
<dbReference type="GO" id="GO:0016020">
    <property type="term" value="C:membrane"/>
    <property type="evidence" value="ECO:0007669"/>
    <property type="project" value="UniProtKB-SubCell"/>
</dbReference>
<accession>A0A426QI70</accession>
<dbReference type="Pfam" id="PF01694">
    <property type="entry name" value="Rhomboid"/>
    <property type="match status" value="1"/>
</dbReference>
<evidence type="ECO:0000256" key="3">
    <source>
        <dbReference type="ARBA" id="ARBA00022989"/>
    </source>
</evidence>
<dbReference type="EC" id="3.4.21.-" evidence="7"/>
<feature type="domain" description="Peptidase S54 rhomboid" evidence="6">
    <location>
        <begin position="45"/>
        <end position="185"/>
    </location>
</feature>
<proteinExistence type="predicted"/>
<evidence type="ECO:0000256" key="4">
    <source>
        <dbReference type="ARBA" id="ARBA00023136"/>
    </source>
</evidence>
<dbReference type="Gene3D" id="1.20.1540.10">
    <property type="entry name" value="Rhomboid-like"/>
    <property type="match status" value="1"/>
</dbReference>
<keyword evidence="7" id="KW-0378">Hydrolase</keyword>
<evidence type="ECO:0000256" key="2">
    <source>
        <dbReference type="ARBA" id="ARBA00022692"/>
    </source>
</evidence>
<dbReference type="SUPFAM" id="SSF144091">
    <property type="entry name" value="Rhomboid-like"/>
    <property type="match status" value="1"/>
</dbReference>
<sequence length="196" mass="21357">MRLHRDTSMYGWALLGGVGAISLAMTLVEQNLGELFRYERAAVLQGQLWRLISGHLVHAGLTHWLMNMAALGLMCLLFPTVLCGWRAVLFLFSLCLMTSLGLLLFYPQLGWFVGLSGVLHGVFAVGALRLLATERLYGLLLLGLLVIKLGFEQMYGAVPGSRSMTGVGVVVEAHLVGALSGVVCWVLAGSICRRRR</sequence>
<dbReference type="AlphaFoldDB" id="A0A426QI70"/>
<comment type="caution">
    <text evidence="7">The sequence shown here is derived from an EMBL/GenBank/DDBJ whole genome shotgun (WGS) entry which is preliminary data.</text>
</comment>
<dbReference type="Proteomes" id="UP000287798">
    <property type="component" value="Unassembled WGS sequence"/>
</dbReference>
<feature type="transmembrane region" description="Helical" evidence="5">
    <location>
        <begin position="9"/>
        <end position="28"/>
    </location>
</feature>
<gene>
    <name evidence="7" type="primary">rrtA</name>
    <name evidence="7" type="ORF">D6C00_05530</name>
</gene>
<feature type="transmembrane region" description="Helical" evidence="5">
    <location>
        <begin position="164"/>
        <end position="188"/>
    </location>
</feature>
<comment type="subcellular location">
    <subcellularLocation>
        <location evidence="1">Membrane</location>
        <topology evidence="1">Multi-pass membrane protein</topology>
    </subcellularLocation>
</comment>
<keyword evidence="2 5" id="KW-0812">Transmembrane</keyword>
<name>A0A426QI70_9GAMM</name>
<dbReference type="GO" id="GO:0004252">
    <property type="term" value="F:serine-type endopeptidase activity"/>
    <property type="evidence" value="ECO:0007669"/>
    <property type="project" value="InterPro"/>
</dbReference>
<feature type="transmembrane region" description="Helical" evidence="5">
    <location>
        <begin position="139"/>
        <end position="158"/>
    </location>
</feature>
<evidence type="ECO:0000256" key="5">
    <source>
        <dbReference type="SAM" id="Phobius"/>
    </source>
</evidence>
<protein>
    <submittedName>
        <fullName evidence="7">Rhombosortase</fullName>
        <ecNumber evidence="7">3.4.21.-</ecNumber>
    </submittedName>
</protein>
<evidence type="ECO:0000256" key="1">
    <source>
        <dbReference type="ARBA" id="ARBA00004141"/>
    </source>
</evidence>
<evidence type="ECO:0000313" key="8">
    <source>
        <dbReference type="Proteomes" id="UP000287798"/>
    </source>
</evidence>